<proteinExistence type="predicted"/>
<evidence type="ECO:0000313" key="1">
    <source>
        <dbReference type="EMBL" id="RNA02509.1"/>
    </source>
</evidence>
<comment type="caution">
    <text evidence="1">The sequence shown here is derived from an EMBL/GenBank/DDBJ whole genome shotgun (WGS) entry which is preliminary data.</text>
</comment>
<protein>
    <submittedName>
        <fullName evidence="1">Uncharacterized protein</fullName>
    </submittedName>
</protein>
<reference evidence="1 2" key="1">
    <citation type="journal article" date="2018" name="Sci. Rep.">
        <title>Genomic signatures of local adaptation to the degree of environmental predictability in rotifers.</title>
        <authorList>
            <person name="Franch-Gras L."/>
            <person name="Hahn C."/>
            <person name="Garcia-Roger E.M."/>
            <person name="Carmona M.J."/>
            <person name="Serra M."/>
            <person name="Gomez A."/>
        </authorList>
    </citation>
    <scope>NUCLEOTIDE SEQUENCE [LARGE SCALE GENOMIC DNA]</scope>
    <source>
        <strain evidence="1">HYR1</strain>
    </source>
</reference>
<gene>
    <name evidence="1" type="ORF">BpHYR1_039289</name>
</gene>
<keyword evidence="2" id="KW-1185">Reference proteome</keyword>
<organism evidence="1 2">
    <name type="scientific">Brachionus plicatilis</name>
    <name type="common">Marine rotifer</name>
    <name type="synonym">Brachionus muelleri</name>
    <dbReference type="NCBI Taxonomy" id="10195"/>
    <lineage>
        <taxon>Eukaryota</taxon>
        <taxon>Metazoa</taxon>
        <taxon>Spiralia</taxon>
        <taxon>Gnathifera</taxon>
        <taxon>Rotifera</taxon>
        <taxon>Eurotatoria</taxon>
        <taxon>Monogononta</taxon>
        <taxon>Pseudotrocha</taxon>
        <taxon>Ploima</taxon>
        <taxon>Brachionidae</taxon>
        <taxon>Brachionus</taxon>
    </lineage>
</organism>
<name>A0A3M7PU83_BRAPC</name>
<dbReference type="Proteomes" id="UP000276133">
    <property type="component" value="Unassembled WGS sequence"/>
</dbReference>
<sequence>MANLLHLTTQDKWRQQQLKSFKSINKQLIKTQIVLEFSQASAKVMPFQNQSLVRNVVENFGNVKNKREKIQRPHFNLSQNYLAICFKLNN</sequence>
<evidence type="ECO:0000313" key="2">
    <source>
        <dbReference type="Proteomes" id="UP000276133"/>
    </source>
</evidence>
<dbReference type="EMBL" id="REGN01008851">
    <property type="protein sequence ID" value="RNA02509.1"/>
    <property type="molecule type" value="Genomic_DNA"/>
</dbReference>
<accession>A0A3M7PU83</accession>
<dbReference type="AlphaFoldDB" id="A0A3M7PU83"/>